<dbReference type="InterPro" id="IPR015797">
    <property type="entry name" value="NUDIX_hydrolase-like_dom_sf"/>
</dbReference>
<name>A0A1H6TBY2_9BACT</name>
<reference evidence="2 3" key="1">
    <citation type="submission" date="2016-10" db="EMBL/GenBank/DDBJ databases">
        <authorList>
            <person name="de Groot N.N."/>
        </authorList>
    </citation>
    <scope>NUCLEOTIDE SEQUENCE [LARGE SCALE GENOMIC DNA]</scope>
    <source>
        <strain evidence="2 3">DSM 19938</strain>
    </source>
</reference>
<evidence type="ECO:0000313" key="2">
    <source>
        <dbReference type="EMBL" id="SEI77548.1"/>
    </source>
</evidence>
<dbReference type="PANTHER" id="PTHR43736:SF1">
    <property type="entry name" value="DIHYDRONEOPTERIN TRIPHOSPHATE DIPHOSPHATASE"/>
    <property type="match status" value="1"/>
</dbReference>
<feature type="domain" description="Nudix hydrolase" evidence="1">
    <location>
        <begin position="44"/>
        <end position="177"/>
    </location>
</feature>
<dbReference type="EMBL" id="FNXY01000003">
    <property type="protein sequence ID" value="SEI77548.1"/>
    <property type="molecule type" value="Genomic_DNA"/>
</dbReference>
<evidence type="ECO:0000259" key="1">
    <source>
        <dbReference type="PROSITE" id="PS51462"/>
    </source>
</evidence>
<accession>A0A1H6TBY2</accession>
<dbReference type="STRING" id="408657.SAMN04487995_2151"/>
<dbReference type="PROSITE" id="PS51462">
    <property type="entry name" value="NUDIX"/>
    <property type="match status" value="1"/>
</dbReference>
<dbReference type="Proteomes" id="UP000199532">
    <property type="component" value="Unassembled WGS sequence"/>
</dbReference>
<dbReference type="AlphaFoldDB" id="A0A1H6TBY2"/>
<sequence length="181" mass="20883">MKRSNLFSLLNAYTPVNSEEQEMYLEIKKFVNEHPDCFERTLQIGHVTASGWIVSPDRDQVLLMHHRKLDRWFQPGGHCDGEPDVLHVASKEVEEETGISDFRLAKEGIFDVDVHLIPANLKDPAHYHYDIRFVFEADPKDGLVINAESKDVRWIPISEVETHNNSESLMRMVRKTLSGEN</sequence>
<dbReference type="Gene3D" id="3.90.79.10">
    <property type="entry name" value="Nucleoside Triphosphate Pyrophosphohydrolase"/>
    <property type="match status" value="1"/>
</dbReference>
<organism evidence="2 3">
    <name type="scientific">Dyadobacter koreensis</name>
    <dbReference type="NCBI Taxonomy" id="408657"/>
    <lineage>
        <taxon>Bacteria</taxon>
        <taxon>Pseudomonadati</taxon>
        <taxon>Bacteroidota</taxon>
        <taxon>Cytophagia</taxon>
        <taxon>Cytophagales</taxon>
        <taxon>Spirosomataceae</taxon>
        <taxon>Dyadobacter</taxon>
    </lineage>
</organism>
<proteinExistence type="predicted"/>
<dbReference type="PANTHER" id="PTHR43736">
    <property type="entry name" value="ADP-RIBOSE PYROPHOSPHATASE"/>
    <property type="match status" value="1"/>
</dbReference>
<gene>
    <name evidence="2" type="ORF">SAMN04487995_2151</name>
</gene>
<dbReference type="OrthoDB" id="9787880at2"/>
<dbReference type="InterPro" id="IPR000086">
    <property type="entry name" value="NUDIX_hydrolase_dom"/>
</dbReference>
<dbReference type="SUPFAM" id="SSF55811">
    <property type="entry name" value="Nudix"/>
    <property type="match status" value="1"/>
</dbReference>
<evidence type="ECO:0000313" key="3">
    <source>
        <dbReference type="Proteomes" id="UP000199532"/>
    </source>
</evidence>
<dbReference type="CDD" id="cd03674">
    <property type="entry name" value="NUDIX_Hydrolase"/>
    <property type="match status" value="1"/>
</dbReference>
<dbReference type="Pfam" id="PF00293">
    <property type="entry name" value="NUDIX"/>
    <property type="match status" value="1"/>
</dbReference>
<protein>
    <submittedName>
        <fullName evidence="2">ADP-ribose pyrophosphatase YjhB, NUDIX family</fullName>
    </submittedName>
</protein>
<keyword evidence="3" id="KW-1185">Reference proteome</keyword>
<dbReference type="RefSeq" id="WP_090335152.1">
    <property type="nucleotide sequence ID" value="NZ_FNXY01000003.1"/>
</dbReference>